<keyword evidence="2" id="KW-1185">Reference proteome</keyword>
<reference evidence="1" key="1">
    <citation type="submission" date="2021-06" db="EMBL/GenBank/DDBJ databases">
        <authorList>
            <person name="Kallberg Y."/>
            <person name="Tangrot J."/>
            <person name="Rosling A."/>
        </authorList>
    </citation>
    <scope>NUCLEOTIDE SEQUENCE</scope>
    <source>
        <strain evidence="1">87-6 pot B 2015</strain>
    </source>
</reference>
<proteinExistence type="predicted"/>
<accession>A0A9N9CYZ3</accession>
<dbReference type="EMBL" id="CAJVPP010002949">
    <property type="protein sequence ID" value="CAG8616295.1"/>
    <property type="molecule type" value="Genomic_DNA"/>
</dbReference>
<evidence type="ECO:0000313" key="2">
    <source>
        <dbReference type="Proteomes" id="UP000789375"/>
    </source>
</evidence>
<comment type="caution">
    <text evidence="1">The sequence shown here is derived from an EMBL/GenBank/DDBJ whole genome shotgun (WGS) entry which is preliminary data.</text>
</comment>
<name>A0A9N9CYZ3_FUNMO</name>
<evidence type="ECO:0000313" key="1">
    <source>
        <dbReference type="EMBL" id="CAG8616295.1"/>
    </source>
</evidence>
<organism evidence="1 2">
    <name type="scientific">Funneliformis mosseae</name>
    <name type="common">Endomycorrhizal fungus</name>
    <name type="synonym">Glomus mosseae</name>
    <dbReference type="NCBI Taxonomy" id="27381"/>
    <lineage>
        <taxon>Eukaryota</taxon>
        <taxon>Fungi</taxon>
        <taxon>Fungi incertae sedis</taxon>
        <taxon>Mucoromycota</taxon>
        <taxon>Glomeromycotina</taxon>
        <taxon>Glomeromycetes</taxon>
        <taxon>Glomerales</taxon>
        <taxon>Glomeraceae</taxon>
        <taxon>Funneliformis</taxon>
    </lineage>
</organism>
<sequence>MNLLNISFENLNNLNNLKELVFNNCEEMSDVQRNILTKAPYNLKTLGLGEWSAETTELLIKTFGRSLKKLLVGTITTEIINFVSLYCSELVTFKILGKITFPSFPLLKKMKIQKFAFLFCDSSLIEPTLFLKNFANHFPESLSKLGLFYDHILSADKLETILYNTKTSLTSLKINCGIGRYCLQVILDYVKIRKSLKIFKLNMQVNIISHLDRNVMKNLREQGVDVQLLA</sequence>
<dbReference type="AlphaFoldDB" id="A0A9N9CYZ3"/>
<protein>
    <submittedName>
        <fullName evidence="1">3638_t:CDS:1</fullName>
    </submittedName>
</protein>
<dbReference type="Proteomes" id="UP000789375">
    <property type="component" value="Unassembled WGS sequence"/>
</dbReference>
<gene>
    <name evidence="1" type="ORF">FMOSSE_LOCUS9734</name>
</gene>